<organism evidence="1 2">
    <name type="scientific">Arabidopsis thaliana</name>
    <name type="common">Mouse-ear cress</name>
    <dbReference type="NCBI Taxonomy" id="3702"/>
    <lineage>
        <taxon>Eukaryota</taxon>
        <taxon>Viridiplantae</taxon>
        <taxon>Streptophyta</taxon>
        <taxon>Embryophyta</taxon>
        <taxon>Tracheophyta</taxon>
        <taxon>Spermatophyta</taxon>
        <taxon>Magnoliopsida</taxon>
        <taxon>eudicotyledons</taxon>
        <taxon>Gunneridae</taxon>
        <taxon>Pentapetalae</taxon>
        <taxon>rosids</taxon>
        <taxon>malvids</taxon>
        <taxon>Brassicales</taxon>
        <taxon>Brassicaceae</taxon>
        <taxon>Camelineae</taxon>
        <taxon>Arabidopsis</taxon>
    </lineage>
</organism>
<dbReference type="AlphaFoldDB" id="A0A7G2E0T3"/>
<protein>
    <submittedName>
        <fullName evidence="1">(thale cress) hypothetical protein</fullName>
    </submittedName>
</protein>
<proteinExistence type="predicted"/>
<sequence length="41" mass="4867">MDPPEQGNELEWEDEDTKNRFLPSIKPVSMRYCPSAKWITQ</sequence>
<name>A0A7G2E0T3_ARATH</name>
<accession>A0A7G2E0T3</accession>
<gene>
    <name evidence="1" type="ORF">AT9943_LOCUS2768</name>
</gene>
<evidence type="ECO:0000313" key="1">
    <source>
        <dbReference type="EMBL" id="CAD5314324.1"/>
    </source>
</evidence>
<evidence type="ECO:0000313" key="2">
    <source>
        <dbReference type="Proteomes" id="UP000516314"/>
    </source>
</evidence>
<dbReference type="Proteomes" id="UP000516314">
    <property type="component" value="Chromosome 1"/>
</dbReference>
<dbReference type="EMBL" id="LR881466">
    <property type="protein sequence ID" value="CAD5314324.1"/>
    <property type="molecule type" value="Genomic_DNA"/>
</dbReference>
<reference evidence="1 2" key="1">
    <citation type="submission" date="2020-09" db="EMBL/GenBank/DDBJ databases">
        <authorList>
            <person name="Ashkenazy H."/>
        </authorList>
    </citation>
    <scope>NUCLEOTIDE SEQUENCE [LARGE SCALE GENOMIC DNA]</scope>
    <source>
        <strain evidence="2">cv. Cdm-0</strain>
    </source>
</reference>